<proteinExistence type="predicted"/>
<dbReference type="EMBL" id="KN552715">
    <property type="protein sequence ID" value="KHJ90739.1"/>
    <property type="molecule type" value="Genomic_DNA"/>
</dbReference>
<accession>A0A0B1T0J0</accession>
<gene>
    <name evidence="2" type="ORF">OESDEN_09406</name>
</gene>
<reference evidence="2 3" key="1">
    <citation type="submission" date="2014-03" db="EMBL/GenBank/DDBJ databases">
        <title>Draft genome of the hookworm Oesophagostomum dentatum.</title>
        <authorList>
            <person name="Mitreva M."/>
        </authorList>
    </citation>
    <scope>NUCLEOTIDE SEQUENCE [LARGE SCALE GENOMIC DNA]</scope>
    <source>
        <strain evidence="2 3">OD-Hann</strain>
    </source>
</reference>
<organism evidence="2 3">
    <name type="scientific">Oesophagostomum dentatum</name>
    <name type="common">Nodular worm</name>
    <dbReference type="NCBI Taxonomy" id="61180"/>
    <lineage>
        <taxon>Eukaryota</taxon>
        <taxon>Metazoa</taxon>
        <taxon>Ecdysozoa</taxon>
        <taxon>Nematoda</taxon>
        <taxon>Chromadorea</taxon>
        <taxon>Rhabditida</taxon>
        <taxon>Rhabditina</taxon>
        <taxon>Rhabditomorpha</taxon>
        <taxon>Strongyloidea</taxon>
        <taxon>Strongylidae</taxon>
        <taxon>Oesophagostomum</taxon>
    </lineage>
</organism>
<name>A0A0B1T0J0_OESDE</name>
<feature type="region of interest" description="Disordered" evidence="1">
    <location>
        <begin position="1"/>
        <end position="42"/>
    </location>
</feature>
<evidence type="ECO:0000256" key="1">
    <source>
        <dbReference type="SAM" id="MobiDB-lite"/>
    </source>
</evidence>
<evidence type="ECO:0000313" key="2">
    <source>
        <dbReference type="EMBL" id="KHJ90739.1"/>
    </source>
</evidence>
<dbReference type="Proteomes" id="UP000053660">
    <property type="component" value="Unassembled WGS sequence"/>
</dbReference>
<keyword evidence="3" id="KW-1185">Reference proteome</keyword>
<feature type="non-terminal residue" evidence="2">
    <location>
        <position position="71"/>
    </location>
</feature>
<dbReference type="AlphaFoldDB" id="A0A0B1T0J0"/>
<protein>
    <submittedName>
        <fullName evidence="2">Uncharacterized protein</fullName>
    </submittedName>
</protein>
<evidence type="ECO:0000313" key="3">
    <source>
        <dbReference type="Proteomes" id="UP000053660"/>
    </source>
</evidence>
<feature type="non-terminal residue" evidence="2">
    <location>
        <position position="1"/>
    </location>
</feature>
<dbReference type="OrthoDB" id="10046198at2759"/>
<sequence>EEPSAFTPNPARPTSAIRRRLSPEDSAPPKKNPRTEDESEQLIVVDDGDLAEPAARRQMNVKKERCTFCSK</sequence>